<evidence type="ECO:0000256" key="1">
    <source>
        <dbReference type="ARBA" id="ARBA00009580"/>
    </source>
</evidence>
<keyword evidence="4" id="KW-1185">Reference proteome</keyword>
<dbReference type="EMBL" id="JAAXLA010000020">
    <property type="protein sequence ID" value="NMH98201.1"/>
    <property type="molecule type" value="Genomic_DNA"/>
</dbReference>
<dbReference type="Pfam" id="PF13350">
    <property type="entry name" value="Y_phosphatase3"/>
    <property type="match status" value="1"/>
</dbReference>
<evidence type="ECO:0000313" key="4">
    <source>
        <dbReference type="Proteomes" id="UP000820669"/>
    </source>
</evidence>
<dbReference type="InterPro" id="IPR016130">
    <property type="entry name" value="Tyr_Pase_AS"/>
</dbReference>
<protein>
    <submittedName>
        <fullName evidence="3">Tyrosine-protein phosphatase</fullName>
    </submittedName>
</protein>
<reference evidence="3 4" key="1">
    <citation type="submission" date="2020-04" db="EMBL/GenBank/DDBJ databases">
        <authorList>
            <person name="Klaysubun C."/>
            <person name="Duangmal K."/>
            <person name="Lipun K."/>
        </authorList>
    </citation>
    <scope>NUCLEOTIDE SEQUENCE [LARGE SCALE GENOMIC DNA]</scope>
    <source>
        <strain evidence="3 4">K10HN5</strain>
    </source>
</reference>
<gene>
    <name evidence="3" type="ORF">HF526_12890</name>
</gene>
<dbReference type="PANTHER" id="PTHR31126:SF1">
    <property type="entry name" value="TYROSINE SPECIFIC PROTEIN PHOSPHATASES DOMAIN-CONTAINING PROTEIN"/>
    <property type="match status" value="1"/>
</dbReference>
<evidence type="ECO:0000313" key="3">
    <source>
        <dbReference type="EMBL" id="NMH98201.1"/>
    </source>
</evidence>
<dbReference type="SUPFAM" id="SSF52799">
    <property type="entry name" value="(Phosphotyrosine protein) phosphatases II"/>
    <property type="match status" value="1"/>
</dbReference>
<organism evidence="3 4">
    <name type="scientific">Pseudonocardia acidicola</name>
    <dbReference type="NCBI Taxonomy" id="2724939"/>
    <lineage>
        <taxon>Bacteria</taxon>
        <taxon>Bacillati</taxon>
        <taxon>Actinomycetota</taxon>
        <taxon>Actinomycetes</taxon>
        <taxon>Pseudonocardiales</taxon>
        <taxon>Pseudonocardiaceae</taxon>
        <taxon>Pseudonocardia</taxon>
    </lineage>
</organism>
<name>A0ABX1S9H1_9PSEU</name>
<dbReference type="PROSITE" id="PS00383">
    <property type="entry name" value="TYR_PHOSPHATASE_1"/>
    <property type="match status" value="1"/>
</dbReference>
<dbReference type="InterPro" id="IPR029021">
    <property type="entry name" value="Prot-tyrosine_phosphatase-like"/>
</dbReference>
<sequence>MTAPLTFPCNVRDLGGLPLVGGGTVHPGLLYRSDDPGRGDRVSGDRLTSEFGIRHVIDLRHADELERAGTLGTFVVREDVVHHPVPLTLYDALGDEGLPTDAAGMGRLYSRSVAASTAAYVDALRIIADADAPVLVHCSHGKDRTGIVIALVLTAIGAEPAAIVEDFGRTNDNLPTMHRIAKEVGVSIGLSRIHGVMLEAPPAAMSGFLDVMARKHGSPLAPLRAAGLSEETVKRLRAKLG</sequence>
<dbReference type="Gene3D" id="3.90.190.10">
    <property type="entry name" value="Protein tyrosine phosphatase superfamily"/>
    <property type="match status" value="1"/>
</dbReference>
<proteinExistence type="inferred from homology"/>
<accession>A0ABX1S9H1</accession>
<dbReference type="InterPro" id="IPR000387">
    <property type="entry name" value="Tyr_Pase_dom"/>
</dbReference>
<dbReference type="InterPro" id="IPR026893">
    <property type="entry name" value="Tyr/Ser_Pase_IphP-type"/>
</dbReference>
<evidence type="ECO:0000259" key="2">
    <source>
        <dbReference type="PROSITE" id="PS50056"/>
    </source>
</evidence>
<dbReference type="RefSeq" id="WP_169381650.1">
    <property type="nucleotide sequence ID" value="NZ_JAAXLA010000020.1"/>
</dbReference>
<comment type="caution">
    <text evidence="3">The sequence shown here is derived from an EMBL/GenBank/DDBJ whole genome shotgun (WGS) entry which is preliminary data.</text>
</comment>
<comment type="similarity">
    <text evidence="1">Belongs to the protein-tyrosine phosphatase family.</text>
</comment>
<dbReference type="PROSITE" id="PS50056">
    <property type="entry name" value="TYR_PHOSPHATASE_2"/>
    <property type="match status" value="1"/>
</dbReference>
<dbReference type="PANTHER" id="PTHR31126">
    <property type="entry name" value="TYROSINE-PROTEIN PHOSPHATASE"/>
    <property type="match status" value="1"/>
</dbReference>
<feature type="domain" description="Tyrosine specific protein phosphatases" evidence="2">
    <location>
        <begin position="118"/>
        <end position="153"/>
    </location>
</feature>
<dbReference type="Proteomes" id="UP000820669">
    <property type="component" value="Unassembled WGS sequence"/>
</dbReference>